<dbReference type="Gene3D" id="1.10.10.10">
    <property type="entry name" value="Winged helix-like DNA-binding domain superfamily/Winged helix DNA-binding domain"/>
    <property type="match status" value="1"/>
</dbReference>
<dbReference type="Gene3D" id="3.30.450.40">
    <property type="match status" value="1"/>
</dbReference>
<reference evidence="6 7" key="1">
    <citation type="submission" date="2018-05" db="EMBL/GenBank/DDBJ databases">
        <title>Comparative genomic sequence analysis between strain HN4 and CCM 8460T (Falsochrobactrum ovis) will provide more evidence to prove that HN4 is a new species of Falsochrobactrum.</title>
        <authorList>
            <person name="Lyu W."/>
            <person name="Sun L."/>
            <person name="Yao L."/>
        </authorList>
    </citation>
    <scope>NUCLEOTIDE SEQUENCE [LARGE SCALE GENOMIC DNA]</scope>
    <source>
        <strain evidence="6 7">HN4</strain>
    </source>
</reference>
<evidence type="ECO:0000259" key="5">
    <source>
        <dbReference type="PROSITE" id="PS51078"/>
    </source>
</evidence>
<dbReference type="InterPro" id="IPR036388">
    <property type="entry name" value="WH-like_DNA-bd_sf"/>
</dbReference>
<dbReference type="Pfam" id="PF01614">
    <property type="entry name" value="IclR_C"/>
    <property type="match status" value="1"/>
</dbReference>
<dbReference type="SUPFAM" id="SSF55781">
    <property type="entry name" value="GAF domain-like"/>
    <property type="match status" value="1"/>
</dbReference>
<proteinExistence type="predicted"/>
<dbReference type="InterPro" id="IPR014757">
    <property type="entry name" value="Tscrpt_reg_IclR_C"/>
</dbReference>
<evidence type="ECO:0000259" key="4">
    <source>
        <dbReference type="PROSITE" id="PS51077"/>
    </source>
</evidence>
<keyword evidence="3" id="KW-0804">Transcription</keyword>
<dbReference type="GO" id="GO:0003677">
    <property type="term" value="F:DNA binding"/>
    <property type="evidence" value="ECO:0007669"/>
    <property type="project" value="UniProtKB-KW"/>
</dbReference>
<evidence type="ECO:0000256" key="3">
    <source>
        <dbReference type="ARBA" id="ARBA00023163"/>
    </source>
</evidence>
<keyword evidence="2" id="KW-0238">DNA-binding</keyword>
<dbReference type="EMBL" id="QGDB01000002">
    <property type="protein sequence ID" value="PWL18346.1"/>
    <property type="molecule type" value="Genomic_DNA"/>
</dbReference>
<dbReference type="PROSITE" id="PS51078">
    <property type="entry name" value="ICLR_ED"/>
    <property type="match status" value="1"/>
</dbReference>
<dbReference type="InterPro" id="IPR029016">
    <property type="entry name" value="GAF-like_dom_sf"/>
</dbReference>
<keyword evidence="7" id="KW-1185">Reference proteome</keyword>
<dbReference type="GO" id="GO:0003700">
    <property type="term" value="F:DNA-binding transcription factor activity"/>
    <property type="evidence" value="ECO:0007669"/>
    <property type="project" value="TreeGrafter"/>
</dbReference>
<dbReference type="AlphaFoldDB" id="A0A316JAH2"/>
<evidence type="ECO:0000313" key="6">
    <source>
        <dbReference type="EMBL" id="PWL18346.1"/>
    </source>
</evidence>
<dbReference type="PANTHER" id="PTHR30136">
    <property type="entry name" value="HELIX-TURN-HELIX TRANSCRIPTIONAL REGULATOR, ICLR FAMILY"/>
    <property type="match status" value="1"/>
</dbReference>
<dbReference type="Proteomes" id="UP000245865">
    <property type="component" value="Unassembled WGS sequence"/>
</dbReference>
<dbReference type="InterPro" id="IPR036390">
    <property type="entry name" value="WH_DNA-bd_sf"/>
</dbReference>
<keyword evidence="1" id="KW-0805">Transcription regulation</keyword>
<feature type="domain" description="HTH iclR-type" evidence="4">
    <location>
        <begin position="73"/>
        <end position="135"/>
    </location>
</feature>
<dbReference type="SMART" id="SM00346">
    <property type="entry name" value="HTH_ICLR"/>
    <property type="match status" value="1"/>
</dbReference>
<sequence length="313" mass="34671">MHRHPMHNRKMALSIRYQTSKIHVSLSSLMHRKRRWSMLYGTVYHNNMQNIVNNAIIIWRPPMKETEDRTASIQVIARAAGILRELGASPNGLSLATVAARVGLARSTVQRIMQSLEAEGFVELAPQGYGFRLGPALSELVYRRQADIVTEVRPLLEELCGELGETIALCSLIGPSLTTIDRCIAEQPLRVVFPLGTVPFPVHQLAPGRVIIAQMPAERARQILTESMAGADIAHELEAISCEKDVARDTSDFFTGMSSFAIALRTHLGLYALAVVLPTIRVHGREDTISASLRNCREKIENKIGAMDFKLAT</sequence>
<dbReference type="InterPro" id="IPR050707">
    <property type="entry name" value="HTH_MetabolicPath_Reg"/>
</dbReference>
<gene>
    <name evidence="6" type="ORF">DKP76_04375</name>
</gene>
<accession>A0A316JAH2</accession>
<dbReference type="InterPro" id="IPR005471">
    <property type="entry name" value="Tscrpt_reg_IclR_N"/>
</dbReference>
<dbReference type="Pfam" id="PF09339">
    <property type="entry name" value="HTH_IclR"/>
    <property type="match status" value="1"/>
</dbReference>
<dbReference type="PROSITE" id="PS51077">
    <property type="entry name" value="HTH_ICLR"/>
    <property type="match status" value="1"/>
</dbReference>
<protein>
    <submittedName>
        <fullName evidence="6">IclR family transcriptional regulator</fullName>
    </submittedName>
</protein>
<dbReference type="SUPFAM" id="SSF46785">
    <property type="entry name" value="Winged helix' DNA-binding domain"/>
    <property type="match status" value="1"/>
</dbReference>
<evidence type="ECO:0000256" key="2">
    <source>
        <dbReference type="ARBA" id="ARBA00023125"/>
    </source>
</evidence>
<dbReference type="GO" id="GO:0045892">
    <property type="term" value="P:negative regulation of DNA-templated transcription"/>
    <property type="evidence" value="ECO:0007669"/>
    <property type="project" value="TreeGrafter"/>
</dbReference>
<comment type="caution">
    <text evidence="6">The sequence shown here is derived from an EMBL/GenBank/DDBJ whole genome shotgun (WGS) entry which is preliminary data.</text>
</comment>
<feature type="domain" description="IclR-ED" evidence="5">
    <location>
        <begin position="129"/>
        <end position="306"/>
    </location>
</feature>
<dbReference type="PANTHER" id="PTHR30136:SF35">
    <property type="entry name" value="HTH-TYPE TRANSCRIPTIONAL REGULATOR RV1719"/>
    <property type="match status" value="1"/>
</dbReference>
<organism evidence="6 7">
    <name type="scientific">Falsochrobactrum shanghaiense</name>
    <dbReference type="NCBI Taxonomy" id="2201899"/>
    <lineage>
        <taxon>Bacteria</taxon>
        <taxon>Pseudomonadati</taxon>
        <taxon>Pseudomonadota</taxon>
        <taxon>Alphaproteobacteria</taxon>
        <taxon>Hyphomicrobiales</taxon>
        <taxon>Brucellaceae</taxon>
        <taxon>Falsochrobactrum</taxon>
    </lineage>
</organism>
<name>A0A316JAH2_9HYPH</name>
<evidence type="ECO:0000313" key="7">
    <source>
        <dbReference type="Proteomes" id="UP000245865"/>
    </source>
</evidence>
<evidence type="ECO:0000256" key="1">
    <source>
        <dbReference type="ARBA" id="ARBA00023015"/>
    </source>
</evidence>